<dbReference type="EMBL" id="CP005986">
    <property type="protein sequence ID" value="AIA54832.1"/>
    <property type="molecule type" value="Genomic_DNA"/>
</dbReference>
<sequence>MGRRHCWAALPLLVAGMVSMTQASVYIAPATQNDPAQLALQSAINEQRLQLNQMELDQQESALQQEQRREAQRLKDNQLQIQQEAIQQQLRAQAAQSSPPQP</sequence>
<reference evidence="3 4" key="1">
    <citation type="journal article" date="2009" name="J. Bacteriol.">
        <title>Draft genome sequence of the extremely acidophilic bacterium Acidithiobacillus caldus ATCC 51756 reveals metabolic versatility in the genus Acidithiobacillus.</title>
        <authorList>
            <person name="Valdes J."/>
            <person name="Quatrini R."/>
            <person name="Hallberg K."/>
            <person name="Dopson M."/>
            <person name="Valenzuela P.D."/>
            <person name="Holmes D.S."/>
        </authorList>
    </citation>
    <scope>NUCLEOTIDE SEQUENCE [LARGE SCALE GENOMIC DNA]</scope>
    <source>
        <strain evidence="4">ATCC 51756 / DSM 8584 / KU</strain>
    </source>
</reference>
<gene>
    <name evidence="3" type="ORF">Acaty_c0957</name>
</gene>
<evidence type="ECO:0000313" key="3">
    <source>
        <dbReference type="EMBL" id="AIA54832.1"/>
    </source>
</evidence>
<feature type="coiled-coil region" evidence="1">
    <location>
        <begin position="49"/>
        <end position="84"/>
    </location>
</feature>
<keyword evidence="1" id="KW-0175">Coiled coil</keyword>
<dbReference type="RefSeq" id="WP_004871373.1">
    <property type="nucleotide sequence ID" value="NZ_CP005986.1"/>
</dbReference>
<proteinExistence type="predicted"/>
<accession>A0A059ZY63</accession>
<name>A0A059ZY63_ACICK</name>
<keyword evidence="2" id="KW-0732">Signal</keyword>
<dbReference type="HOGENOM" id="CLU_2271256_0_0_6"/>
<feature type="signal peptide" evidence="2">
    <location>
        <begin position="1"/>
        <end position="23"/>
    </location>
</feature>
<organism evidence="3 4">
    <name type="scientific">Acidithiobacillus caldus (strain ATCC 51756 / DSM 8584 / KU)</name>
    <dbReference type="NCBI Taxonomy" id="637389"/>
    <lineage>
        <taxon>Bacteria</taxon>
        <taxon>Pseudomonadati</taxon>
        <taxon>Pseudomonadota</taxon>
        <taxon>Acidithiobacillia</taxon>
        <taxon>Acidithiobacillales</taxon>
        <taxon>Acidithiobacillaceae</taxon>
        <taxon>Acidithiobacillus</taxon>
    </lineage>
</organism>
<dbReference type="AlphaFoldDB" id="A0A059ZY63"/>
<dbReference type="KEGG" id="acz:Acaty_c0957"/>
<feature type="chain" id="PRO_5001582009" evidence="2">
    <location>
        <begin position="24"/>
        <end position="102"/>
    </location>
</feature>
<evidence type="ECO:0000256" key="2">
    <source>
        <dbReference type="SAM" id="SignalP"/>
    </source>
</evidence>
<protein>
    <submittedName>
        <fullName evidence="3">Uncharacterized protein</fullName>
    </submittedName>
</protein>
<evidence type="ECO:0000313" key="4">
    <source>
        <dbReference type="Proteomes" id="UP000005522"/>
    </source>
</evidence>
<evidence type="ECO:0000256" key="1">
    <source>
        <dbReference type="SAM" id="Coils"/>
    </source>
</evidence>
<dbReference type="Proteomes" id="UP000005522">
    <property type="component" value="Chromosome"/>
</dbReference>
<dbReference type="GeneID" id="92930984"/>